<dbReference type="Proteomes" id="UP000094172">
    <property type="component" value="Unassembled WGS sequence"/>
</dbReference>
<dbReference type="EMBL" id="LPWE01000013">
    <property type="protein sequence ID" value="ODR94017.1"/>
    <property type="molecule type" value="Genomic_DNA"/>
</dbReference>
<gene>
    <name evidence="2" type="ORF">AUC70_10565</name>
</gene>
<name>A0A1E3VKG6_9HYPH</name>
<feature type="region of interest" description="Disordered" evidence="1">
    <location>
        <begin position="25"/>
        <end position="47"/>
    </location>
</feature>
<evidence type="ECO:0000313" key="3">
    <source>
        <dbReference type="Proteomes" id="UP000094172"/>
    </source>
</evidence>
<evidence type="ECO:0000256" key="1">
    <source>
        <dbReference type="SAM" id="MobiDB-lite"/>
    </source>
</evidence>
<comment type="caution">
    <text evidence="2">The sequence shown here is derived from an EMBL/GenBank/DDBJ whole genome shotgun (WGS) entry which is preliminary data.</text>
</comment>
<keyword evidence="3" id="KW-1185">Reference proteome</keyword>
<proteinExistence type="predicted"/>
<organism evidence="2 3">
    <name type="scientific">Methyloceanibacter stevinii</name>
    <dbReference type="NCBI Taxonomy" id="1774970"/>
    <lineage>
        <taxon>Bacteria</taxon>
        <taxon>Pseudomonadati</taxon>
        <taxon>Pseudomonadota</taxon>
        <taxon>Alphaproteobacteria</taxon>
        <taxon>Hyphomicrobiales</taxon>
        <taxon>Hyphomicrobiaceae</taxon>
        <taxon>Methyloceanibacter</taxon>
    </lineage>
</organism>
<feature type="compositionally biased region" description="Low complexity" evidence="1">
    <location>
        <begin position="33"/>
        <end position="42"/>
    </location>
</feature>
<dbReference type="AlphaFoldDB" id="A0A1E3VKG6"/>
<accession>A0A1E3VKG6</accession>
<reference evidence="2 3" key="1">
    <citation type="journal article" date="2016" name="Environ. Microbiol.">
        <title>New Methyloceanibacter diversity from North Sea sediments includes methanotroph containing solely the soluble methane monooxygenase.</title>
        <authorList>
            <person name="Vekeman B."/>
            <person name="Kerckhof F.M."/>
            <person name="Cremers G."/>
            <person name="de Vos P."/>
            <person name="Vandamme P."/>
            <person name="Boon N."/>
            <person name="Op den Camp H.J."/>
            <person name="Heylen K."/>
        </authorList>
    </citation>
    <scope>NUCLEOTIDE SEQUENCE [LARGE SCALE GENOMIC DNA]</scope>
    <source>
        <strain evidence="2 3">R-67176</strain>
    </source>
</reference>
<sequence>MPSRIACYCSPPMLVLGAPNPIDIPIGGGGPRSTGPSRGSLRADSSGCRKMVPARIADGAAGTSAAVAVR</sequence>
<protein>
    <submittedName>
        <fullName evidence="2">Uncharacterized protein</fullName>
    </submittedName>
</protein>
<dbReference type="STRING" id="1774970.AUC70_10565"/>
<evidence type="ECO:0000313" key="2">
    <source>
        <dbReference type="EMBL" id="ODR94017.1"/>
    </source>
</evidence>